<dbReference type="RefSeq" id="WP_135443148.1">
    <property type="nucleotide sequence ID" value="NZ_SRLE01000006.1"/>
</dbReference>
<dbReference type="GO" id="GO:0004497">
    <property type="term" value="F:monooxygenase activity"/>
    <property type="evidence" value="ECO:0007669"/>
    <property type="project" value="UniProtKB-KW"/>
</dbReference>
<accession>A0A4Z0M4F6</accession>
<dbReference type="SUPFAM" id="SSF54909">
    <property type="entry name" value="Dimeric alpha+beta barrel"/>
    <property type="match status" value="1"/>
</dbReference>
<comment type="caution">
    <text evidence="2">The sequence shown here is derived from an EMBL/GenBank/DDBJ whole genome shotgun (WGS) entry which is preliminary data.</text>
</comment>
<sequence length="97" mass="10502">MYGILGKLLATPGNRERLAQVLVAGSRDMPGNLAYVVALDEADELALWVTEVWASREEHQASLQLPQVQAAIGEARGEGLIAGFGERFETRPLPDSL</sequence>
<proteinExistence type="predicted"/>
<dbReference type="Gene3D" id="3.30.70.100">
    <property type="match status" value="1"/>
</dbReference>
<dbReference type="AlphaFoldDB" id="A0A4Z0M4F6"/>
<organism evidence="2 3">
    <name type="scientific">Mangrovimicrobium sediminis</name>
    <dbReference type="NCBI Taxonomy" id="2562682"/>
    <lineage>
        <taxon>Bacteria</taxon>
        <taxon>Pseudomonadati</taxon>
        <taxon>Pseudomonadota</taxon>
        <taxon>Gammaproteobacteria</taxon>
        <taxon>Cellvibrionales</taxon>
        <taxon>Halieaceae</taxon>
        <taxon>Mangrovimicrobium</taxon>
    </lineage>
</organism>
<dbReference type="Pfam" id="PF03992">
    <property type="entry name" value="ABM"/>
    <property type="match status" value="1"/>
</dbReference>
<gene>
    <name evidence="2" type="ORF">E4634_09380</name>
</gene>
<dbReference type="PROSITE" id="PS51725">
    <property type="entry name" value="ABM"/>
    <property type="match status" value="1"/>
</dbReference>
<dbReference type="InterPro" id="IPR007138">
    <property type="entry name" value="ABM_dom"/>
</dbReference>
<dbReference type="InterPro" id="IPR011008">
    <property type="entry name" value="Dimeric_a/b-barrel"/>
</dbReference>
<reference evidence="2 3" key="1">
    <citation type="submission" date="2019-04" db="EMBL/GenBank/DDBJ databases">
        <title>Taxonomy of novel Haliea sp. from mangrove soil of West Coast of India.</title>
        <authorList>
            <person name="Verma A."/>
            <person name="Kumar P."/>
            <person name="Krishnamurthi S."/>
        </authorList>
    </citation>
    <scope>NUCLEOTIDE SEQUENCE [LARGE SCALE GENOMIC DNA]</scope>
    <source>
        <strain evidence="2 3">SAOS-164</strain>
    </source>
</reference>
<dbReference type="Proteomes" id="UP000298050">
    <property type="component" value="Unassembled WGS sequence"/>
</dbReference>
<evidence type="ECO:0000259" key="1">
    <source>
        <dbReference type="PROSITE" id="PS51725"/>
    </source>
</evidence>
<feature type="domain" description="ABM" evidence="1">
    <location>
        <begin position="2"/>
        <end position="87"/>
    </location>
</feature>
<evidence type="ECO:0000313" key="2">
    <source>
        <dbReference type="EMBL" id="TGD74320.1"/>
    </source>
</evidence>
<keyword evidence="2" id="KW-0560">Oxidoreductase</keyword>
<keyword evidence="3" id="KW-1185">Reference proteome</keyword>
<dbReference type="OrthoDB" id="5518280at2"/>
<name>A0A4Z0M4F6_9GAMM</name>
<evidence type="ECO:0000313" key="3">
    <source>
        <dbReference type="Proteomes" id="UP000298050"/>
    </source>
</evidence>
<dbReference type="EMBL" id="SRLE01000006">
    <property type="protein sequence ID" value="TGD74320.1"/>
    <property type="molecule type" value="Genomic_DNA"/>
</dbReference>
<keyword evidence="2" id="KW-0503">Monooxygenase</keyword>
<protein>
    <submittedName>
        <fullName evidence="2">Antibiotic biosynthesis monooxygenase</fullName>
    </submittedName>
</protein>